<dbReference type="InterPro" id="IPR017439">
    <property type="entry name" value="Amidohydrolase"/>
</dbReference>
<sequence>MGMRSEDFSFYSETMATAFFDIGMKNETLKSDRMLRSQYFFLDEEVLPIGAALHAAVAIFYLDNHLL</sequence>
<accession>A0A7J6VNP5</accession>
<dbReference type="GO" id="GO:0009850">
    <property type="term" value="P:auxin metabolic process"/>
    <property type="evidence" value="ECO:0007669"/>
    <property type="project" value="TreeGrafter"/>
</dbReference>
<dbReference type="PANTHER" id="PTHR11014">
    <property type="entry name" value="PEPTIDASE M20 FAMILY MEMBER"/>
    <property type="match status" value="1"/>
</dbReference>
<dbReference type="GO" id="GO:0010179">
    <property type="term" value="F:IAA-Ala conjugate hydrolase activity"/>
    <property type="evidence" value="ECO:0007669"/>
    <property type="project" value="TreeGrafter"/>
</dbReference>
<dbReference type="GO" id="GO:0005783">
    <property type="term" value="C:endoplasmic reticulum"/>
    <property type="evidence" value="ECO:0007669"/>
    <property type="project" value="TreeGrafter"/>
</dbReference>
<dbReference type="Proteomes" id="UP000554482">
    <property type="component" value="Unassembled WGS sequence"/>
</dbReference>
<protein>
    <submittedName>
        <fullName evidence="1">Iaa-amino acid hydrolase ilr1</fullName>
    </submittedName>
</protein>
<proteinExistence type="predicted"/>
<dbReference type="EMBL" id="JABWDY010029994">
    <property type="protein sequence ID" value="KAF5185982.1"/>
    <property type="molecule type" value="Genomic_DNA"/>
</dbReference>
<reference evidence="1 2" key="1">
    <citation type="submission" date="2020-06" db="EMBL/GenBank/DDBJ databases">
        <title>Transcriptomic and genomic resources for Thalictrum thalictroides and T. hernandezii: Facilitating candidate gene discovery in an emerging model plant lineage.</title>
        <authorList>
            <person name="Arias T."/>
            <person name="Riano-Pachon D.M."/>
            <person name="Di Stilio V.S."/>
        </authorList>
    </citation>
    <scope>NUCLEOTIDE SEQUENCE [LARGE SCALE GENOMIC DNA]</scope>
    <source>
        <strain evidence="2">cv. WT478/WT964</strain>
        <tissue evidence="1">Leaves</tissue>
    </source>
</reference>
<dbReference type="PANTHER" id="PTHR11014:SF63">
    <property type="entry name" value="METALLOPEPTIDASE, PUTATIVE (AFU_ORTHOLOGUE AFUA_6G09600)-RELATED"/>
    <property type="match status" value="1"/>
</dbReference>
<dbReference type="OrthoDB" id="6119954at2759"/>
<dbReference type="AlphaFoldDB" id="A0A7J6VNP5"/>
<comment type="caution">
    <text evidence="1">The sequence shown here is derived from an EMBL/GenBank/DDBJ whole genome shotgun (WGS) entry which is preliminary data.</text>
</comment>
<dbReference type="Gene3D" id="3.40.630.10">
    <property type="entry name" value="Zn peptidases"/>
    <property type="match status" value="1"/>
</dbReference>
<evidence type="ECO:0000313" key="1">
    <source>
        <dbReference type="EMBL" id="KAF5185982.1"/>
    </source>
</evidence>
<organism evidence="1 2">
    <name type="scientific">Thalictrum thalictroides</name>
    <name type="common">Rue-anemone</name>
    <name type="synonym">Anemone thalictroides</name>
    <dbReference type="NCBI Taxonomy" id="46969"/>
    <lineage>
        <taxon>Eukaryota</taxon>
        <taxon>Viridiplantae</taxon>
        <taxon>Streptophyta</taxon>
        <taxon>Embryophyta</taxon>
        <taxon>Tracheophyta</taxon>
        <taxon>Spermatophyta</taxon>
        <taxon>Magnoliopsida</taxon>
        <taxon>Ranunculales</taxon>
        <taxon>Ranunculaceae</taxon>
        <taxon>Thalictroideae</taxon>
        <taxon>Thalictrum</taxon>
    </lineage>
</organism>
<keyword evidence="2" id="KW-1185">Reference proteome</keyword>
<keyword evidence="1" id="KW-0378">Hydrolase</keyword>
<evidence type="ECO:0000313" key="2">
    <source>
        <dbReference type="Proteomes" id="UP000554482"/>
    </source>
</evidence>
<gene>
    <name evidence="1" type="ORF">FRX31_024432</name>
</gene>
<name>A0A7J6VNP5_THATH</name>
<dbReference type="SUPFAM" id="SSF53187">
    <property type="entry name" value="Zn-dependent exopeptidases"/>
    <property type="match status" value="1"/>
</dbReference>